<sequence>MNFNQQVYPTQIKSQKSINSHHQNSKNSYKRSIPNTPLLSKHPKTNRINTLDDLNNNEKYLDLKNLKTPITKQISLDTEPQYFKGKRPSDVDKANFLQIQTARTVRSSQIDQNNTMKIQATQQISTEQKNKYYFKSESISNEKILDLLLMNTQELKGFFQKEKEPLQRPKPRINNIKGFPSDFFSIL</sequence>
<dbReference type="AlphaFoldDB" id="A0A8S1V4F5"/>
<evidence type="ECO:0000313" key="3">
    <source>
        <dbReference type="Proteomes" id="UP000689195"/>
    </source>
</evidence>
<dbReference type="OrthoDB" id="300538at2759"/>
<dbReference type="Proteomes" id="UP000689195">
    <property type="component" value="Unassembled WGS sequence"/>
</dbReference>
<keyword evidence="3" id="KW-1185">Reference proteome</keyword>
<gene>
    <name evidence="2" type="ORF">PPENT_87.1.T0550197</name>
</gene>
<feature type="compositionally biased region" description="Polar residues" evidence="1">
    <location>
        <begin position="1"/>
        <end position="27"/>
    </location>
</feature>
<feature type="region of interest" description="Disordered" evidence="1">
    <location>
        <begin position="1"/>
        <end position="51"/>
    </location>
</feature>
<organism evidence="2 3">
    <name type="scientific">Paramecium pentaurelia</name>
    <dbReference type="NCBI Taxonomy" id="43138"/>
    <lineage>
        <taxon>Eukaryota</taxon>
        <taxon>Sar</taxon>
        <taxon>Alveolata</taxon>
        <taxon>Ciliophora</taxon>
        <taxon>Intramacronucleata</taxon>
        <taxon>Oligohymenophorea</taxon>
        <taxon>Peniculida</taxon>
        <taxon>Parameciidae</taxon>
        <taxon>Paramecium</taxon>
    </lineage>
</organism>
<reference evidence="2" key="1">
    <citation type="submission" date="2021-01" db="EMBL/GenBank/DDBJ databases">
        <authorList>
            <consortium name="Genoscope - CEA"/>
            <person name="William W."/>
        </authorList>
    </citation>
    <scope>NUCLEOTIDE SEQUENCE</scope>
</reference>
<proteinExistence type="predicted"/>
<name>A0A8S1V4F5_9CILI</name>
<evidence type="ECO:0000313" key="2">
    <source>
        <dbReference type="EMBL" id="CAD8171755.1"/>
    </source>
</evidence>
<comment type="caution">
    <text evidence="2">The sequence shown here is derived from an EMBL/GenBank/DDBJ whole genome shotgun (WGS) entry which is preliminary data.</text>
</comment>
<accession>A0A8S1V4F5</accession>
<dbReference type="EMBL" id="CAJJDO010000055">
    <property type="protein sequence ID" value="CAD8171755.1"/>
    <property type="molecule type" value="Genomic_DNA"/>
</dbReference>
<protein>
    <submittedName>
        <fullName evidence="2">Uncharacterized protein</fullName>
    </submittedName>
</protein>
<evidence type="ECO:0000256" key="1">
    <source>
        <dbReference type="SAM" id="MobiDB-lite"/>
    </source>
</evidence>